<dbReference type="InterPro" id="IPR003006">
    <property type="entry name" value="Ig/MHC_CS"/>
</dbReference>
<evidence type="ECO:0000256" key="3">
    <source>
        <dbReference type="SAM" id="MobiDB-lite"/>
    </source>
</evidence>
<keyword evidence="6" id="KW-1185">Reference proteome</keyword>
<dbReference type="Pfam" id="PF07654">
    <property type="entry name" value="C1-set"/>
    <property type="match status" value="3"/>
</dbReference>
<dbReference type="GeneTree" id="ENSGT00940000153307"/>
<dbReference type="PANTHER" id="PTHR19944:SF98">
    <property type="entry name" value="IG-LIKE DOMAIN-CONTAINING PROTEIN"/>
    <property type="match status" value="1"/>
</dbReference>
<keyword evidence="1" id="KW-1015">Disulfide bond</keyword>
<feature type="domain" description="Ig-like" evidence="4">
    <location>
        <begin position="120"/>
        <end position="214"/>
    </location>
</feature>
<organism evidence="5 6">
    <name type="scientific">Ursus americanus</name>
    <name type="common">American black bear</name>
    <name type="synonym">Euarctos americanus</name>
    <dbReference type="NCBI Taxonomy" id="9643"/>
    <lineage>
        <taxon>Eukaryota</taxon>
        <taxon>Metazoa</taxon>
        <taxon>Chordata</taxon>
        <taxon>Craniata</taxon>
        <taxon>Vertebrata</taxon>
        <taxon>Euteleostomi</taxon>
        <taxon>Mammalia</taxon>
        <taxon>Eutheria</taxon>
        <taxon>Laurasiatheria</taxon>
        <taxon>Carnivora</taxon>
        <taxon>Caniformia</taxon>
        <taxon>Ursidae</taxon>
        <taxon>Ursus</taxon>
    </lineage>
</organism>
<reference evidence="6" key="1">
    <citation type="submission" date="2016-06" db="EMBL/GenBank/DDBJ databases">
        <title>De novo assembly and RNA-Seq shows season-dependent expression and editing in black bear kidneys.</title>
        <authorList>
            <person name="Korstanje R."/>
            <person name="Srivastava A."/>
            <person name="Sarsani V.K."/>
            <person name="Sheehan S.M."/>
            <person name="Seger R.L."/>
            <person name="Barter M.E."/>
            <person name="Lindqvist C."/>
            <person name="Brody L.C."/>
            <person name="Mullikin J.C."/>
        </authorList>
    </citation>
    <scope>NUCLEOTIDE SEQUENCE [LARGE SCALE GENOMIC DNA]</scope>
</reference>
<feature type="domain" description="Ig-like" evidence="4">
    <location>
        <begin position="16"/>
        <end position="110"/>
    </location>
</feature>
<dbReference type="Ensembl" id="ENSUAMT00000001439.1">
    <property type="protein sequence ID" value="ENSUAMP00000001249.1"/>
    <property type="gene ID" value="ENSUAMG00000001212.1"/>
</dbReference>
<accession>A0A452QA21</accession>
<dbReference type="InterPro" id="IPR013783">
    <property type="entry name" value="Ig-like_fold"/>
</dbReference>
<dbReference type="SMART" id="SM00407">
    <property type="entry name" value="IGc1"/>
    <property type="match status" value="3"/>
</dbReference>
<dbReference type="InterPro" id="IPR036179">
    <property type="entry name" value="Ig-like_dom_sf"/>
</dbReference>
<feature type="region of interest" description="Disordered" evidence="3">
    <location>
        <begin position="1"/>
        <end position="21"/>
    </location>
</feature>
<evidence type="ECO:0000256" key="1">
    <source>
        <dbReference type="ARBA" id="ARBA00023157"/>
    </source>
</evidence>
<dbReference type="Proteomes" id="UP000291022">
    <property type="component" value="Unassembled WGS sequence"/>
</dbReference>
<evidence type="ECO:0000313" key="6">
    <source>
        <dbReference type="Proteomes" id="UP000291022"/>
    </source>
</evidence>
<dbReference type="OMA" id="AECQPKS"/>
<dbReference type="CDD" id="cd07699">
    <property type="entry name" value="IgC1_L"/>
    <property type="match status" value="3"/>
</dbReference>
<sequence>MTCGPSIPTGQPKSAPSVTLFPPSSEELGANKATLVCLVSDFYPGAVTVAWKADGSSITQGVETTKPSKQSNNKYAASSYLSLSPDKWKSHSSFSCLVTHEGSTVEKKVVPAECQPKSAPSVTLFPPSSEELGANKATLVCLVSDFYPGAVTVAWKADGSSITQGVETTKPSKQSNNKYAASSYLSLSPDKWKSHSSFSCLVTHEGSTVEKKVVPAECQPKSAPSVTLFPPSSEELGANKATLVCLVSDFYPGAVTVAWKADGSSITQGVETTKPSKQSNNKYAASSYLSLSPDKWKSHSSFSCLVTHEGSTVEKKVVPAECS</sequence>
<dbReference type="InterPro" id="IPR050160">
    <property type="entry name" value="MHC/Immunoglobulin"/>
</dbReference>
<evidence type="ECO:0000259" key="4">
    <source>
        <dbReference type="PROSITE" id="PS50835"/>
    </source>
</evidence>
<dbReference type="SUPFAM" id="SSF48726">
    <property type="entry name" value="Immunoglobulin"/>
    <property type="match status" value="3"/>
</dbReference>
<evidence type="ECO:0000256" key="2">
    <source>
        <dbReference type="ARBA" id="ARBA00023319"/>
    </source>
</evidence>
<reference evidence="5" key="2">
    <citation type="submission" date="2025-08" db="UniProtKB">
        <authorList>
            <consortium name="Ensembl"/>
        </authorList>
    </citation>
    <scope>IDENTIFICATION</scope>
</reference>
<dbReference type="InterPro" id="IPR007110">
    <property type="entry name" value="Ig-like_dom"/>
</dbReference>
<dbReference type="FunFam" id="2.60.40.10:FF:000283">
    <property type="entry name" value="Immunoglobulin kappa constant"/>
    <property type="match status" value="3"/>
</dbReference>
<dbReference type="InterPro" id="IPR003597">
    <property type="entry name" value="Ig_C1-set"/>
</dbReference>
<dbReference type="PROSITE" id="PS00290">
    <property type="entry name" value="IG_MHC"/>
    <property type="match status" value="3"/>
</dbReference>
<evidence type="ECO:0000313" key="5">
    <source>
        <dbReference type="Ensembl" id="ENSUAMP00000001249.1"/>
    </source>
</evidence>
<feature type="domain" description="Ig-like" evidence="4">
    <location>
        <begin position="224"/>
        <end position="318"/>
    </location>
</feature>
<dbReference type="PROSITE" id="PS50835">
    <property type="entry name" value="IG_LIKE"/>
    <property type="match status" value="3"/>
</dbReference>
<keyword evidence="2" id="KW-0393">Immunoglobulin domain</keyword>
<dbReference type="Gene3D" id="2.60.40.10">
    <property type="entry name" value="Immunoglobulins"/>
    <property type="match status" value="3"/>
</dbReference>
<protein>
    <recommendedName>
        <fullName evidence="4">Ig-like domain-containing protein</fullName>
    </recommendedName>
</protein>
<name>A0A452QA21_URSAM</name>
<reference evidence="5" key="3">
    <citation type="submission" date="2025-09" db="UniProtKB">
        <authorList>
            <consortium name="Ensembl"/>
        </authorList>
    </citation>
    <scope>IDENTIFICATION</scope>
</reference>
<dbReference type="AlphaFoldDB" id="A0A452QA21"/>
<dbReference type="PANTHER" id="PTHR19944">
    <property type="entry name" value="MHC CLASS II-RELATED"/>
    <property type="match status" value="1"/>
</dbReference>
<feature type="compositionally biased region" description="Polar residues" evidence="3">
    <location>
        <begin position="8"/>
        <end position="17"/>
    </location>
</feature>
<proteinExistence type="predicted"/>